<evidence type="ECO:0000259" key="8">
    <source>
        <dbReference type="Pfam" id="PF00924"/>
    </source>
</evidence>
<feature type="domain" description="Mechanosensitive ion channel MscS C-terminal" evidence="9">
    <location>
        <begin position="265"/>
        <end position="349"/>
    </location>
</feature>
<dbReference type="InterPro" id="IPR010920">
    <property type="entry name" value="LSM_dom_sf"/>
</dbReference>
<reference evidence="11" key="1">
    <citation type="submission" date="2018-05" db="EMBL/GenBank/DDBJ databases">
        <authorList>
            <person name="Lanie J.A."/>
            <person name="Ng W.-L."/>
            <person name="Kazmierczak K.M."/>
            <person name="Andrzejewski T.M."/>
            <person name="Davidsen T.M."/>
            <person name="Wayne K.J."/>
            <person name="Tettelin H."/>
            <person name="Glass J.I."/>
            <person name="Rusch D."/>
            <person name="Podicherti R."/>
            <person name="Tsui H.-C.T."/>
            <person name="Winkler M.E."/>
        </authorList>
    </citation>
    <scope>NUCLEOTIDE SEQUENCE</scope>
</reference>
<sequence length="375" mass="43151">MTVFNQFLELFQEIWSEGIFDINVSEIIIGLIIFLIFYVLRRLFARFLINRLSKIVLQTDNKLDDTIINVIEGPLKLLPVVVGFFVASSYVEFSLEVQSFIDLINRSLITIFIFWLLHQLVIPFSFLIKKFEEKISKPLVDWTLRGLKILIFILGIVAILELWGIKVGPVITGLGLFGVAVALGAQDLFKNLISGIMILMERRFTIGDVILVSGEVEGVVEQIGFRSTLVRRFDSTPVLVPNFKFAEQSVTNYTKRHHRRIRWLIGLEYRTTTDQLKKIRDEINEIIVNNNNFAKNEHTSYYVRIDSFSDSSIDMLVQAFTQTNDWGEYLQIKEKLAVQIIKIVENNKAGFAFPSQSIYVESLPGDRPEIFNSKK</sequence>
<feature type="transmembrane region" description="Helical" evidence="7">
    <location>
        <begin position="77"/>
        <end position="95"/>
    </location>
</feature>
<dbReference type="InterPro" id="IPR049278">
    <property type="entry name" value="MS_channel_C"/>
</dbReference>
<evidence type="ECO:0000256" key="7">
    <source>
        <dbReference type="SAM" id="Phobius"/>
    </source>
</evidence>
<protein>
    <recommendedName>
        <fullName evidence="12">Mechanosensitive ion channel protein MscS</fullName>
    </recommendedName>
</protein>
<accession>A0A381ZC28</accession>
<dbReference type="GO" id="GO:0055085">
    <property type="term" value="P:transmembrane transport"/>
    <property type="evidence" value="ECO:0007669"/>
    <property type="project" value="InterPro"/>
</dbReference>
<dbReference type="InterPro" id="IPR006685">
    <property type="entry name" value="MscS_channel_2nd"/>
</dbReference>
<keyword evidence="4 7" id="KW-0812">Transmembrane</keyword>
<dbReference type="PANTHER" id="PTHR43634">
    <property type="entry name" value="OW CONDUCTANCE MECHANOSENSITIVE CHANNEL"/>
    <property type="match status" value="1"/>
</dbReference>
<dbReference type="SUPFAM" id="SSF82861">
    <property type="entry name" value="Mechanosensitive channel protein MscS (YggB), transmembrane region"/>
    <property type="match status" value="1"/>
</dbReference>
<name>A0A381ZC28_9ZZZZ</name>
<proteinExistence type="inferred from homology"/>
<dbReference type="AlphaFoldDB" id="A0A381ZC28"/>
<dbReference type="Pfam" id="PF00924">
    <property type="entry name" value="MS_channel_2nd"/>
    <property type="match status" value="1"/>
</dbReference>
<keyword evidence="3" id="KW-1003">Cell membrane</keyword>
<dbReference type="InterPro" id="IPR023408">
    <property type="entry name" value="MscS_beta-dom_sf"/>
</dbReference>
<dbReference type="SUPFAM" id="SSF82689">
    <property type="entry name" value="Mechanosensitive channel protein MscS (YggB), C-terminal domain"/>
    <property type="match status" value="1"/>
</dbReference>
<dbReference type="InterPro" id="IPR045042">
    <property type="entry name" value="YnaI-like"/>
</dbReference>
<feature type="domain" description="Mechanosensitive ion channel MscS" evidence="8">
    <location>
        <begin position="187"/>
        <end position="255"/>
    </location>
</feature>
<dbReference type="GO" id="GO:0005886">
    <property type="term" value="C:plasma membrane"/>
    <property type="evidence" value="ECO:0007669"/>
    <property type="project" value="UniProtKB-SubCell"/>
</dbReference>
<dbReference type="InterPro" id="IPR011066">
    <property type="entry name" value="MscS_channel_C_sf"/>
</dbReference>
<evidence type="ECO:0000256" key="4">
    <source>
        <dbReference type="ARBA" id="ARBA00022692"/>
    </source>
</evidence>
<evidence type="ECO:0000256" key="3">
    <source>
        <dbReference type="ARBA" id="ARBA00022475"/>
    </source>
</evidence>
<feature type="transmembrane region" description="Helical" evidence="7">
    <location>
        <begin position="107"/>
        <end position="128"/>
    </location>
</feature>
<comment type="similarity">
    <text evidence="2">Belongs to the MscS (TC 1.A.23) family.</text>
</comment>
<evidence type="ECO:0008006" key="12">
    <source>
        <dbReference type="Google" id="ProtNLM"/>
    </source>
</evidence>
<dbReference type="InterPro" id="IPR011014">
    <property type="entry name" value="MscS_channel_TM-2"/>
</dbReference>
<organism evidence="11">
    <name type="scientific">marine metagenome</name>
    <dbReference type="NCBI Taxonomy" id="408172"/>
    <lineage>
        <taxon>unclassified sequences</taxon>
        <taxon>metagenomes</taxon>
        <taxon>ecological metagenomes</taxon>
    </lineage>
</organism>
<keyword evidence="5 7" id="KW-1133">Transmembrane helix</keyword>
<evidence type="ECO:0000256" key="1">
    <source>
        <dbReference type="ARBA" id="ARBA00004651"/>
    </source>
</evidence>
<evidence type="ECO:0000259" key="9">
    <source>
        <dbReference type="Pfam" id="PF21082"/>
    </source>
</evidence>
<evidence type="ECO:0000256" key="5">
    <source>
        <dbReference type="ARBA" id="ARBA00022989"/>
    </source>
</evidence>
<dbReference type="Pfam" id="PF21088">
    <property type="entry name" value="MS_channel_1st"/>
    <property type="match status" value="1"/>
</dbReference>
<evidence type="ECO:0000259" key="10">
    <source>
        <dbReference type="Pfam" id="PF21088"/>
    </source>
</evidence>
<evidence type="ECO:0000256" key="2">
    <source>
        <dbReference type="ARBA" id="ARBA00008017"/>
    </source>
</evidence>
<dbReference type="Gene3D" id="3.30.70.100">
    <property type="match status" value="1"/>
</dbReference>
<dbReference type="Gene3D" id="2.30.30.60">
    <property type="match status" value="1"/>
</dbReference>
<feature type="domain" description="Mechanosensitive ion channel transmembrane helices 2/3" evidence="10">
    <location>
        <begin position="147"/>
        <end position="186"/>
    </location>
</feature>
<dbReference type="InterPro" id="IPR049142">
    <property type="entry name" value="MS_channel_1st"/>
</dbReference>
<keyword evidence="6 7" id="KW-0472">Membrane</keyword>
<evidence type="ECO:0000256" key="6">
    <source>
        <dbReference type="ARBA" id="ARBA00023136"/>
    </source>
</evidence>
<dbReference type="Gene3D" id="1.10.287.1260">
    <property type="match status" value="1"/>
</dbReference>
<dbReference type="EMBL" id="UINC01020697">
    <property type="protein sequence ID" value="SVA86674.1"/>
    <property type="molecule type" value="Genomic_DNA"/>
</dbReference>
<evidence type="ECO:0000313" key="11">
    <source>
        <dbReference type="EMBL" id="SVA86674.1"/>
    </source>
</evidence>
<dbReference type="SUPFAM" id="SSF50182">
    <property type="entry name" value="Sm-like ribonucleoproteins"/>
    <property type="match status" value="1"/>
</dbReference>
<gene>
    <name evidence="11" type="ORF">METZ01_LOCUS139528</name>
</gene>
<comment type="subcellular location">
    <subcellularLocation>
        <location evidence="1">Cell membrane</location>
        <topology evidence="1">Multi-pass membrane protein</topology>
    </subcellularLocation>
</comment>
<dbReference type="Pfam" id="PF21082">
    <property type="entry name" value="MS_channel_3rd"/>
    <property type="match status" value="1"/>
</dbReference>
<dbReference type="PANTHER" id="PTHR43634:SF2">
    <property type="entry name" value="LOW CONDUCTANCE MECHANOSENSITIVE CHANNEL YNAI"/>
    <property type="match status" value="1"/>
</dbReference>
<feature type="transmembrane region" description="Helical" evidence="7">
    <location>
        <begin position="149"/>
        <end position="165"/>
    </location>
</feature>
<feature type="transmembrane region" description="Helical" evidence="7">
    <location>
        <begin position="20"/>
        <end position="40"/>
    </location>
</feature>